<dbReference type="Gene3D" id="3.40.50.2300">
    <property type="match status" value="2"/>
</dbReference>
<keyword evidence="6" id="KW-1185">Reference proteome</keyword>
<dbReference type="CDD" id="cd06267">
    <property type="entry name" value="PBP1_LacI_sugar_binding-like"/>
    <property type="match status" value="1"/>
</dbReference>
<dbReference type="Proteomes" id="UP000279859">
    <property type="component" value="Unassembled WGS sequence"/>
</dbReference>
<dbReference type="EMBL" id="RDSR01000007">
    <property type="protein sequence ID" value="RNE63758.1"/>
    <property type="molecule type" value="Genomic_DNA"/>
</dbReference>
<dbReference type="Pfam" id="PF00356">
    <property type="entry name" value="LacI"/>
    <property type="match status" value="1"/>
</dbReference>
<dbReference type="PROSITE" id="PS50932">
    <property type="entry name" value="HTH_LACI_2"/>
    <property type="match status" value="1"/>
</dbReference>
<evidence type="ECO:0000256" key="1">
    <source>
        <dbReference type="ARBA" id="ARBA00023015"/>
    </source>
</evidence>
<dbReference type="Pfam" id="PF13377">
    <property type="entry name" value="Peripla_BP_3"/>
    <property type="match status" value="1"/>
</dbReference>
<dbReference type="GO" id="GO:0000976">
    <property type="term" value="F:transcription cis-regulatory region binding"/>
    <property type="evidence" value="ECO:0007669"/>
    <property type="project" value="TreeGrafter"/>
</dbReference>
<dbReference type="InterPro" id="IPR028082">
    <property type="entry name" value="Peripla_BP_I"/>
</dbReference>
<sequence>MATTIRSVAAAAGVSVATASRALSGSPAVVDSTRRRVIQAAIALDYTPSRLARSLVTGSTGNVGVILPDITNPFYTSFLAGLEAALGAQDIGVLIGDSGENPDRENRLVRRMSTQVDGLVLASSRLSDEQIVAATSRRPVVLANRMLETSEELPKRLGQVVIDVHPGFTAAVNHLSSLGHRQLTYVDGPAQSWSGRQKRIALTLACSALGLPLRIRSTTRADFGAGRTAGRQVAAEAAQDGTTAVIAFNDQMALGVLAGLREAGKDVPGDLSLVGCDDSLEDGLAWPALTTVGSSARALGELAAHKILNPMGQEAGLIPTALIVRDSTERARSDRGAPVA</sequence>
<evidence type="ECO:0000313" key="5">
    <source>
        <dbReference type="EMBL" id="RNE63758.1"/>
    </source>
</evidence>
<dbReference type="InterPro" id="IPR010982">
    <property type="entry name" value="Lambda_DNA-bd_dom_sf"/>
</dbReference>
<protein>
    <submittedName>
        <fullName evidence="5">LacI family transcriptional regulator</fullName>
    </submittedName>
</protein>
<dbReference type="Gene3D" id="1.10.260.40">
    <property type="entry name" value="lambda repressor-like DNA-binding domains"/>
    <property type="match status" value="1"/>
</dbReference>
<evidence type="ECO:0000313" key="6">
    <source>
        <dbReference type="Proteomes" id="UP000279859"/>
    </source>
</evidence>
<comment type="caution">
    <text evidence="5">The sequence shown here is derived from an EMBL/GenBank/DDBJ whole genome shotgun (WGS) entry which is preliminary data.</text>
</comment>
<proteinExistence type="predicted"/>
<reference evidence="5 6" key="1">
    <citation type="submission" date="2018-11" db="EMBL/GenBank/DDBJ databases">
        <title>Cryobacterium sp. nov., isolated from rhizosphere soil of lettuce.</title>
        <authorList>
            <person name="Wang Y."/>
        </authorList>
    </citation>
    <scope>NUCLEOTIDE SEQUENCE [LARGE SCALE GENOMIC DNA]</scope>
    <source>
        <strain evidence="5 6">NEAU-85</strain>
    </source>
</reference>
<evidence type="ECO:0000259" key="4">
    <source>
        <dbReference type="PROSITE" id="PS50932"/>
    </source>
</evidence>
<evidence type="ECO:0000256" key="2">
    <source>
        <dbReference type="ARBA" id="ARBA00023125"/>
    </source>
</evidence>
<dbReference type="SUPFAM" id="SSF53822">
    <property type="entry name" value="Periplasmic binding protein-like I"/>
    <property type="match status" value="1"/>
</dbReference>
<name>A0A3M8LH04_9MICO</name>
<dbReference type="SUPFAM" id="SSF47413">
    <property type="entry name" value="lambda repressor-like DNA-binding domains"/>
    <property type="match status" value="1"/>
</dbReference>
<dbReference type="CDD" id="cd01392">
    <property type="entry name" value="HTH_LacI"/>
    <property type="match status" value="1"/>
</dbReference>
<keyword evidence="2" id="KW-0238">DNA-binding</keyword>
<feature type="domain" description="HTH lacI-type" evidence="4">
    <location>
        <begin position="3"/>
        <end position="57"/>
    </location>
</feature>
<organism evidence="5 6">
    <name type="scientific">Cryobacterium tepidiphilum</name>
    <dbReference type="NCBI Taxonomy" id="2486026"/>
    <lineage>
        <taxon>Bacteria</taxon>
        <taxon>Bacillati</taxon>
        <taxon>Actinomycetota</taxon>
        <taxon>Actinomycetes</taxon>
        <taxon>Micrococcales</taxon>
        <taxon>Microbacteriaceae</taxon>
        <taxon>Cryobacterium</taxon>
    </lineage>
</organism>
<evidence type="ECO:0000256" key="3">
    <source>
        <dbReference type="ARBA" id="ARBA00023163"/>
    </source>
</evidence>
<dbReference type="GO" id="GO:0003700">
    <property type="term" value="F:DNA-binding transcription factor activity"/>
    <property type="evidence" value="ECO:0007669"/>
    <property type="project" value="TreeGrafter"/>
</dbReference>
<dbReference type="SMART" id="SM00354">
    <property type="entry name" value="HTH_LACI"/>
    <property type="match status" value="1"/>
</dbReference>
<keyword evidence="3" id="KW-0804">Transcription</keyword>
<dbReference type="PANTHER" id="PTHR30146">
    <property type="entry name" value="LACI-RELATED TRANSCRIPTIONAL REPRESSOR"/>
    <property type="match status" value="1"/>
</dbReference>
<dbReference type="InterPro" id="IPR046335">
    <property type="entry name" value="LacI/GalR-like_sensor"/>
</dbReference>
<dbReference type="AlphaFoldDB" id="A0A3M8LH04"/>
<gene>
    <name evidence="5" type="ORF">EEJ31_05865</name>
</gene>
<accession>A0A3M8LH04</accession>
<dbReference type="RefSeq" id="WP_123045368.1">
    <property type="nucleotide sequence ID" value="NZ_RDSR01000007.1"/>
</dbReference>
<keyword evidence="1" id="KW-0805">Transcription regulation</keyword>
<dbReference type="InterPro" id="IPR000843">
    <property type="entry name" value="HTH_LacI"/>
</dbReference>
<dbReference type="PANTHER" id="PTHR30146:SF109">
    <property type="entry name" value="HTH-TYPE TRANSCRIPTIONAL REGULATOR GALS"/>
    <property type="match status" value="1"/>
</dbReference>